<feature type="region of interest" description="Disordered" evidence="1">
    <location>
        <begin position="37"/>
        <end position="60"/>
    </location>
</feature>
<dbReference type="RefSeq" id="WP_111272858.1">
    <property type="nucleotide sequence ID" value="NZ_QKWW01000082.1"/>
</dbReference>
<evidence type="ECO:0000313" key="3">
    <source>
        <dbReference type="Proteomes" id="UP000249204"/>
    </source>
</evidence>
<comment type="caution">
    <text evidence="2">The sequence shown here is derived from an EMBL/GenBank/DDBJ whole genome shotgun (WGS) entry which is preliminary data.</text>
</comment>
<dbReference type="AlphaFoldDB" id="A0A2W6NB27"/>
<proteinExistence type="predicted"/>
<protein>
    <submittedName>
        <fullName evidence="2">Uncharacterized protein</fullName>
    </submittedName>
</protein>
<name>A0A2W6NB27_9BACL</name>
<dbReference type="EMBL" id="QKWW01000082">
    <property type="protein sequence ID" value="PZT52951.1"/>
    <property type="molecule type" value="Genomic_DNA"/>
</dbReference>
<accession>A0A2W6NB27</accession>
<evidence type="ECO:0000313" key="2">
    <source>
        <dbReference type="EMBL" id="PZT52951.1"/>
    </source>
</evidence>
<reference evidence="2 3" key="1">
    <citation type="submission" date="2018-06" db="EMBL/GenBank/DDBJ databases">
        <title>Isolation of heavy metals resistant Paenibacillus silvae NC2 from Gold-Copper mine in ZiJin, China.</title>
        <authorList>
            <person name="Xu J."/>
            <person name="Mazhar H.S."/>
            <person name="Rensing C."/>
        </authorList>
    </citation>
    <scope>NUCLEOTIDE SEQUENCE [LARGE SCALE GENOMIC DNA]</scope>
    <source>
        <strain evidence="2 3">NC2</strain>
    </source>
</reference>
<dbReference type="Proteomes" id="UP000249204">
    <property type="component" value="Unassembled WGS sequence"/>
</dbReference>
<gene>
    <name evidence="2" type="ORF">DN757_24805</name>
</gene>
<sequence>MPCSGGLTCKDTSEQEVASASAQEVLGPHCGAKSTGRVAAGRSCGARDTSKGPPHHLPLR</sequence>
<evidence type="ECO:0000256" key="1">
    <source>
        <dbReference type="SAM" id="MobiDB-lite"/>
    </source>
</evidence>
<organism evidence="2 3">
    <name type="scientific">Paenibacillus silvae</name>
    <dbReference type="NCBI Taxonomy" id="1325358"/>
    <lineage>
        <taxon>Bacteria</taxon>
        <taxon>Bacillati</taxon>
        <taxon>Bacillota</taxon>
        <taxon>Bacilli</taxon>
        <taxon>Bacillales</taxon>
        <taxon>Paenibacillaceae</taxon>
        <taxon>Paenibacillus</taxon>
    </lineage>
</organism>